<dbReference type="FunCoup" id="A9VDP6">
    <property type="interactions" value="1334"/>
</dbReference>
<dbReference type="InterPro" id="IPR001683">
    <property type="entry name" value="PX_dom"/>
</dbReference>
<dbReference type="PANTHER" id="PTHR45963:SF2">
    <property type="entry name" value="RE52028P"/>
    <property type="match status" value="1"/>
</dbReference>
<evidence type="ECO:0000313" key="14">
    <source>
        <dbReference type="EMBL" id="EDQ84339.1"/>
    </source>
</evidence>
<name>A9VDP6_MONBE</name>
<evidence type="ECO:0000256" key="7">
    <source>
        <dbReference type="ARBA" id="ARBA00022490"/>
    </source>
</evidence>
<comment type="similarity">
    <text evidence="4">Belongs to the sorting nexin family.</text>
</comment>
<sequence length="165" mass="19113">MAEEVIKAQAPPAARQTLDEAYAEPDNFLEIDVTNPQTHGFGNKRYTDYEVRVKTNLPIFKLKESQVRRRYSDFDWLRAELERDSKIMLPPLPPKALSRQMPWVSEEKGIFAQEFIEERCTGLESFINKIAGHPLAQNQKCLHMFLQEPHIDKSYAPGLVKAKRK</sequence>
<evidence type="ECO:0000256" key="1">
    <source>
        <dbReference type="ARBA" id="ARBA00004179"/>
    </source>
</evidence>
<evidence type="ECO:0000313" key="15">
    <source>
        <dbReference type="Proteomes" id="UP000001357"/>
    </source>
</evidence>
<dbReference type="STRING" id="81824.A9VDP6"/>
<dbReference type="GO" id="GO:0034499">
    <property type="term" value="P:late endosome to Golgi transport"/>
    <property type="evidence" value="ECO:0000318"/>
    <property type="project" value="GO_Central"/>
</dbReference>
<dbReference type="Proteomes" id="UP000001357">
    <property type="component" value="Unassembled WGS sequence"/>
</dbReference>
<evidence type="ECO:0000256" key="5">
    <source>
        <dbReference type="ARBA" id="ARBA00020436"/>
    </source>
</evidence>
<dbReference type="KEGG" id="mbr:MONBRDRAFT_39315"/>
<dbReference type="GeneID" id="5896113"/>
<dbReference type="GO" id="GO:0015031">
    <property type="term" value="P:protein transport"/>
    <property type="evidence" value="ECO:0007669"/>
    <property type="project" value="UniProtKB-KW"/>
</dbReference>
<dbReference type="RefSeq" id="XP_001750835.1">
    <property type="nucleotide sequence ID" value="XM_001750783.1"/>
</dbReference>
<keyword evidence="7" id="KW-0963">Cytoplasm</keyword>
<keyword evidence="10" id="KW-0446">Lipid-binding</keyword>
<dbReference type="InterPro" id="IPR051074">
    <property type="entry name" value="Sorting_Nexin"/>
</dbReference>
<dbReference type="PROSITE" id="PS50195">
    <property type="entry name" value="PX"/>
    <property type="match status" value="1"/>
</dbReference>
<dbReference type="OMA" id="NMYTDYE"/>
<dbReference type="GO" id="GO:0032266">
    <property type="term" value="F:phosphatidylinositol-3-phosphate binding"/>
    <property type="evidence" value="ECO:0000318"/>
    <property type="project" value="GO_Central"/>
</dbReference>
<gene>
    <name evidence="14" type="ORF">MONBRDRAFT_39315</name>
</gene>
<keyword evidence="9" id="KW-0333">Golgi apparatus</keyword>
<evidence type="ECO:0000256" key="9">
    <source>
        <dbReference type="ARBA" id="ARBA00023034"/>
    </source>
</evidence>
<dbReference type="GO" id="GO:0030904">
    <property type="term" value="C:retromer complex"/>
    <property type="evidence" value="ECO:0000318"/>
    <property type="project" value="GO_Central"/>
</dbReference>
<evidence type="ECO:0000256" key="12">
    <source>
        <dbReference type="ARBA" id="ARBA00025533"/>
    </source>
</evidence>
<dbReference type="EMBL" id="CH991589">
    <property type="protein sequence ID" value="EDQ84339.1"/>
    <property type="molecule type" value="Genomic_DNA"/>
</dbReference>
<dbReference type="Gene3D" id="3.30.1520.10">
    <property type="entry name" value="Phox-like domain"/>
    <property type="match status" value="1"/>
</dbReference>
<keyword evidence="6" id="KW-0813">Transport</keyword>
<evidence type="ECO:0000256" key="3">
    <source>
        <dbReference type="ARBA" id="ARBA00004496"/>
    </source>
</evidence>
<dbReference type="SUPFAM" id="SSF64268">
    <property type="entry name" value="PX domain"/>
    <property type="match status" value="1"/>
</dbReference>
<evidence type="ECO:0000259" key="13">
    <source>
        <dbReference type="PROSITE" id="PS50195"/>
    </source>
</evidence>
<evidence type="ECO:0000256" key="2">
    <source>
        <dbReference type="ARBA" id="ARBA00004255"/>
    </source>
</evidence>
<reference evidence="14 15" key="1">
    <citation type="journal article" date="2008" name="Nature">
        <title>The genome of the choanoflagellate Monosiga brevicollis and the origin of metazoans.</title>
        <authorList>
            <consortium name="JGI Sequencing"/>
            <person name="King N."/>
            <person name="Westbrook M.J."/>
            <person name="Young S.L."/>
            <person name="Kuo A."/>
            <person name="Abedin M."/>
            <person name="Chapman J."/>
            <person name="Fairclough S."/>
            <person name="Hellsten U."/>
            <person name="Isogai Y."/>
            <person name="Letunic I."/>
            <person name="Marr M."/>
            <person name="Pincus D."/>
            <person name="Putnam N."/>
            <person name="Rokas A."/>
            <person name="Wright K.J."/>
            <person name="Zuzow R."/>
            <person name="Dirks W."/>
            <person name="Good M."/>
            <person name="Goodstein D."/>
            <person name="Lemons D."/>
            <person name="Li W."/>
            <person name="Lyons J.B."/>
            <person name="Morris A."/>
            <person name="Nichols S."/>
            <person name="Richter D.J."/>
            <person name="Salamov A."/>
            <person name="Bork P."/>
            <person name="Lim W.A."/>
            <person name="Manning G."/>
            <person name="Miller W.T."/>
            <person name="McGinnis W."/>
            <person name="Shapiro H."/>
            <person name="Tjian R."/>
            <person name="Grigoriev I.V."/>
            <person name="Rokhsar D."/>
        </authorList>
    </citation>
    <scope>NUCLEOTIDE SEQUENCE [LARGE SCALE GENOMIC DNA]</scope>
    <source>
        <strain evidence="15">MX1 / ATCC 50154</strain>
    </source>
</reference>
<evidence type="ECO:0000256" key="6">
    <source>
        <dbReference type="ARBA" id="ARBA00022448"/>
    </source>
</evidence>
<evidence type="ECO:0000256" key="10">
    <source>
        <dbReference type="ARBA" id="ARBA00023121"/>
    </source>
</evidence>
<comment type="function">
    <text evidence="12">Required for retention of late Golgi membrane proteins. Component of the retrieval machinery that functions by direct interaction with the cytosolic tails of certain TGN membrane proteins during the sorting/budding process at the prevacuolar compartment. Binds phosphatidylinositol 3-phosphate (PtdIns(P3)).</text>
</comment>
<dbReference type="InterPro" id="IPR036871">
    <property type="entry name" value="PX_dom_sf"/>
</dbReference>
<evidence type="ECO:0000256" key="8">
    <source>
        <dbReference type="ARBA" id="ARBA00022927"/>
    </source>
</evidence>
<proteinExistence type="inferred from homology"/>
<dbReference type="GO" id="GO:0000139">
    <property type="term" value="C:Golgi membrane"/>
    <property type="evidence" value="ECO:0007669"/>
    <property type="project" value="UniProtKB-SubCell"/>
</dbReference>
<accession>A9VDP6</accession>
<dbReference type="CDD" id="cd06894">
    <property type="entry name" value="PX_SNX3_like"/>
    <property type="match status" value="1"/>
</dbReference>
<protein>
    <recommendedName>
        <fullName evidence="5">Sorting nexin-3</fullName>
    </recommendedName>
</protein>
<comment type="subcellular location">
    <subcellularLocation>
        <location evidence="3">Cytoplasm</location>
    </subcellularLocation>
    <subcellularLocation>
        <location evidence="2">Golgi apparatus membrane</location>
        <topology evidence="2">Peripheral membrane protein</topology>
        <orientation evidence="2">Cytoplasmic side</orientation>
    </subcellularLocation>
    <subcellularLocation>
        <location evidence="1">Prevacuolar compartment membrane</location>
        <topology evidence="1">Peripheral membrane protein</topology>
        <orientation evidence="1">Cytoplasmic side</orientation>
    </subcellularLocation>
</comment>
<dbReference type="eggNOG" id="KOG2527">
    <property type="taxonomic scope" value="Eukaryota"/>
</dbReference>
<evidence type="ECO:0000256" key="4">
    <source>
        <dbReference type="ARBA" id="ARBA00010883"/>
    </source>
</evidence>
<dbReference type="PANTHER" id="PTHR45963">
    <property type="entry name" value="RE52028P"/>
    <property type="match status" value="1"/>
</dbReference>
<dbReference type="InParanoid" id="A9VDP6"/>
<keyword evidence="15" id="KW-1185">Reference proteome</keyword>
<evidence type="ECO:0000256" key="11">
    <source>
        <dbReference type="ARBA" id="ARBA00023136"/>
    </source>
</evidence>
<feature type="domain" description="PX" evidence="13">
    <location>
        <begin position="27"/>
        <end position="152"/>
    </location>
</feature>
<dbReference type="Pfam" id="PF00787">
    <property type="entry name" value="PX"/>
    <property type="match status" value="1"/>
</dbReference>
<dbReference type="AlphaFoldDB" id="A9VDP6"/>
<keyword evidence="11" id="KW-0472">Membrane</keyword>
<dbReference type="SMART" id="SM00312">
    <property type="entry name" value="PX"/>
    <property type="match status" value="1"/>
</dbReference>
<dbReference type="GO" id="GO:0031901">
    <property type="term" value="C:early endosome membrane"/>
    <property type="evidence" value="ECO:0000318"/>
    <property type="project" value="GO_Central"/>
</dbReference>
<keyword evidence="8" id="KW-0653">Protein transport</keyword>
<organism evidence="14 15">
    <name type="scientific">Monosiga brevicollis</name>
    <name type="common">Choanoflagellate</name>
    <dbReference type="NCBI Taxonomy" id="81824"/>
    <lineage>
        <taxon>Eukaryota</taxon>
        <taxon>Choanoflagellata</taxon>
        <taxon>Craspedida</taxon>
        <taxon>Salpingoecidae</taxon>
        <taxon>Monosiga</taxon>
    </lineage>
</organism>
<dbReference type="GO" id="GO:0032456">
    <property type="term" value="P:endocytic recycling"/>
    <property type="evidence" value="ECO:0000318"/>
    <property type="project" value="GO_Central"/>
</dbReference>